<evidence type="ECO:0000256" key="2">
    <source>
        <dbReference type="ARBA" id="ARBA00007441"/>
    </source>
</evidence>
<feature type="domain" description="Aminotransferase class I/classII large" evidence="6">
    <location>
        <begin position="50"/>
        <end position="356"/>
    </location>
</feature>
<evidence type="ECO:0000256" key="5">
    <source>
        <dbReference type="ARBA" id="ARBA00022898"/>
    </source>
</evidence>
<keyword evidence="4 7" id="KW-0808">Transferase</keyword>
<dbReference type="CDD" id="cd00609">
    <property type="entry name" value="AAT_like"/>
    <property type="match status" value="1"/>
</dbReference>
<name>A0A5E8CL63_9ZZZZ</name>
<evidence type="ECO:0000256" key="4">
    <source>
        <dbReference type="ARBA" id="ARBA00022679"/>
    </source>
</evidence>
<organism evidence="7">
    <name type="scientific">seawater metagenome</name>
    <dbReference type="NCBI Taxonomy" id="1561972"/>
    <lineage>
        <taxon>unclassified sequences</taxon>
        <taxon>metagenomes</taxon>
        <taxon>ecological metagenomes</taxon>
    </lineage>
</organism>
<proteinExistence type="inferred from homology"/>
<dbReference type="Gene3D" id="3.90.1150.10">
    <property type="entry name" value="Aspartate Aminotransferase, domain 1"/>
    <property type="match status" value="1"/>
</dbReference>
<keyword evidence="5" id="KW-0663">Pyridoxal phosphate</keyword>
<evidence type="ECO:0000259" key="6">
    <source>
        <dbReference type="Pfam" id="PF00155"/>
    </source>
</evidence>
<dbReference type="InterPro" id="IPR015421">
    <property type="entry name" value="PyrdxlP-dep_Trfase_major"/>
</dbReference>
<dbReference type="PANTHER" id="PTHR46383">
    <property type="entry name" value="ASPARTATE AMINOTRANSFERASE"/>
    <property type="match status" value="1"/>
</dbReference>
<comment type="similarity">
    <text evidence="2">Belongs to the class-I pyridoxal-phosphate-dependent aminotransferase family.</text>
</comment>
<accession>A0A5E8CL63</accession>
<dbReference type="EMBL" id="CABVLZ010000006">
    <property type="protein sequence ID" value="VVU95579.1"/>
    <property type="molecule type" value="Genomic_DNA"/>
</dbReference>
<dbReference type="InterPro" id="IPR050596">
    <property type="entry name" value="AspAT/PAT-like"/>
</dbReference>
<dbReference type="PANTHER" id="PTHR46383:SF1">
    <property type="entry name" value="ASPARTATE AMINOTRANSFERASE"/>
    <property type="match status" value="1"/>
</dbReference>
<dbReference type="InterPro" id="IPR015424">
    <property type="entry name" value="PyrdxlP-dep_Trfase"/>
</dbReference>
<dbReference type="SUPFAM" id="SSF53383">
    <property type="entry name" value="PLP-dependent transferases"/>
    <property type="match status" value="1"/>
</dbReference>
<evidence type="ECO:0000313" key="7">
    <source>
        <dbReference type="EMBL" id="VVU95579.1"/>
    </source>
</evidence>
<dbReference type="GO" id="GO:0006520">
    <property type="term" value="P:amino acid metabolic process"/>
    <property type="evidence" value="ECO:0007669"/>
    <property type="project" value="InterPro"/>
</dbReference>
<dbReference type="Pfam" id="PF00155">
    <property type="entry name" value="Aminotran_1_2"/>
    <property type="match status" value="1"/>
</dbReference>
<dbReference type="GO" id="GO:0030170">
    <property type="term" value="F:pyridoxal phosphate binding"/>
    <property type="evidence" value="ECO:0007669"/>
    <property type="project" value="InterPro"/>
</dbReference>
<dbReference type="AlphaFoldDB" id="A0A5E8CL63"/>
<reference evidence="7" key="1">
    <citation type="submission" date="2019-09" db="EMBL/GenBank/DDBJ databases">
        <authorList>
            <person name="Needham M D."/>
        </authorList>
    </citation>
    <scope>NUCLEOTIDE SEQUENCE</scope>
</reference>
<evidence type="ECO:0000256" key="1">
    <source>
        <dbReference type="ARBA" id="ARBA00001933"/>
    </source>
</evidence>
<dbReference type="InterPro" id="IPR015422">
    <property type="entry name" value="PyrdxlP-dep_Trfase_small"/>
</dbReference>
<keyword evidence="3 7" id="KW-0032">Aminotransferase</keyword>
<protein>
    <submittedName>
        <fullName evidence="7">Aminotransferase class I and II</fullName>
    </submittedName>
</protein>
<dbReference type="InterPro" id="IPR004839">
    <property type="entry name" value="Aminotransferase_I/II_large"/>
</dbReference>
<evidence type="ECO:0000256" key="3">
    <source>
        <dbReference type="ARBA" id="ARBA00022576"/>
    </source>
</evidence>
<gene>
    <name evidence="7" type="ORF">CPAV1605_1331</name>
</gene>
<sequence length="391" mass="44939">MKISSTLYAKQIKSDRQEKGLKTFDGGLGENPFPQPLSLVNTLKKYASLKSYTNVQGIKELREILGDNLIIGNGLKPLLFLIQLAFSKTYANGKIFHIIPSWVSYMEQTNILNIDTHQIIQQDPLGKIQPDELDKGLSLTSEKSLIIFNNPTNPTGLFYTKKEVKEIAKVFKKHKTIVISDIIYQDLVHQKYKNDIGKLEDYYDLVINGASLSKNVACGGYRFGWLNFKSDKLKNLYDCTTILASSIYSCPSLPFQYVALEALKYPKDVRELINKQRVTFQEISEYCQEELSKLNLEYSKSNAAWYFLISFENYKNYLNSLNIFTSDDLCQYLIKNSGLITVAGSAFGIKKKLILRYSYVDLDIKIIDDKMEINYKNIREFLKLLKNFLKK</sequence>
<comment type="cofactor">
    <cofactor evidence="1">
        <name>pyridoxal 5'-phosphate</name>
        <dbReference type="ChEBI" id="CHEBI:597326"/>
    </cofactor>
</comment>
<dbReference type="Gene3D" id="3.40.640.10">
    <property type="entry name" value="Type I PLP-dependent aspartate aminotransferase-like (Major domain)"/>
    <property type="match status" value="1"/>
</dbReference>
<dbReference type="GO" id="GO:0008483">
    <property type="term" value="F:transaminase activity"/>
    <property type="evidence" value="ECO:0007669"/>
    <property type="project" value="UniProtKB-KW"/>
</dbReference>